<dbReference type="Pfam" id="PF13439">
    <property type="entry name" value="Glyco_transf_4"/>
    <property type="match status" value="1"/>
</dbReference>
<dbReference type="Gene3D" id="3.40.50.2000">
    <property type="entry name" value="Glycogen Phosphorylase B"/>
    <property type="match status" value="2"/>
</dbReference>
<dbReference type="Pfam" id="PF00534">
    <property type="entry name" value="Glycos_transf_1"/>
    <property type="match status" value="1"/>
</dbReference>
<evidence type="ECO:0000259" key="2">
    <source>
        <dbReference type="Pfam" id="PF13439"/>
    </source>
</evidence>
<evidence type="ECO:0000313" key="3">
    <source>
        <dbReference type="EMBL" id="SMG42299.1"/>
    </source>
</evidence>
<accession>A0A1X7KNH2</accession>
<dbReference type="Proteomes" id="UP000193804">
    <property type="component" value="Unassembled WGS sequence"/>
</dbReference>
<feature type="domain" description="Glycosyl transferase family 1" evidence="1">
    <location>
        <begin position="189"/>
        <end position="363"/>
    </location>
</feature>
<dbReference type="InterPro" id="IPR001296">
    <property type="entry name" value="Glyco_trans_1"/>
</dbReference>
<proteinExistence type="predicted"/>
<dbReference type="InterPro" id="IPR028098">
    <property type="entry name" value="Glyco_trans_4-like_N"/>
</dbReference>
<evidence type="ECO:0000313" key="4">
    <source>
        <dbReference type="Proteomes" id="UP000193804"/>
    </source>
</evidence>
<sequence length="388" mass="43914">MIIPEFGFGGAEKSFCSLSVELSKRYDLTVVVFNLQRKPAYPVGGKIVSLDVDYGLGTIKKLLNFKSRIKKLKRIKNLIRPQVSISFLEGADYINTLSRISGEKIVLSIRGSKIHDQNISGLLGYIRHKLLIPFIYRRADEIIALNHGIKNELLNFYKINKPVQVIHNWIETEKIKISTEEKLEPRLEAIFEGGDILISHGRLAKEKGYEYVLDILFILLKEHPNATYVIIGEGEEISSLINKCKNMGLSYWVNDGKSQPLKKNVYFLGYQSNPMAFLVKSDLYILSSLHEGFGNSLVEAMACSLPVVASDCPYGPAEILVKNQGGAEYGVLLDIPNNRKAIELWSNRISELLQSDLLRKNLSVKSLERAKQFNKKEIVDNWQKIVED</sequence>
<name>A0A1X7KNH2_9BACT</name>
<dbReference type="GO" id="GO:0016757">
    <property type="term" value="F:glycosyltransferase activity"/>
    <property type="evidence" value="ECO:0007669"/>
    <property type="project" value="InterPro"/>
</dbReference>
<dbReference type="PANTHER" id="PTHR12526:SF630">
    <property type="entry name" value="GLYCOSYLTRANSFERASE"/>
    <property type="match status" value="1"/>
</dbReference>
<evidence type="ECO:0000259" key="1">
    <source>
        <dbReference type="Pfam" id="PF00534"/>
    </source>
</evidence>
<protein>
    <submittedName>
        <fullName evidence="3">Glycosyltransferase involved in cell wall bisynthesis</fullName>
    </submittedName>
</protein>
<keyword evidence="3" id="KW-0808">Transferase</keyword>
<dbReference type="PANTHER" id="PTHR12526">
    <property type="entry name" value="GLYCOSYLTRANSFERASE"/>
    <property type="match status" value="1"/>
</dbReference>
<keyword evidence="4" id="KW-1185">Reference proteome</keyword>
<gene>
    <name evidence="3" type="ORF">SAMN05661096_02882</name>
</gene>
<organism evidence="3 4">
    <name type="scientific">Marivirga sericea</name>
    <dbReference type="NCBI Taxonomy" id="1028"/>
    <lineage>
        <taxon>Bacteria</taxon>
        <taxon>Pseudomonadati</taxon>
        <taxon>Bacteroidota</taxon>
        <taxon>Cytophagia</taxon>
        <taxon>Cytophagales</taxon>
        <taxon>Marivirgaceae</taxon>
        <taxon>Marivirga</taxon>
    </lineage>
</organism>
<reference evidence="4" key="1">
    <citation type="submission" date="2017-04" db="EMBL/GenBank/DDBJ databases">
        <authorList>
            <person name="Varghese N."/>
            <person name="Submissions S."/>
        </authorList>
    </citation>
    <scope>NUCLEOTIDE SEQUENCE [LARGE SCALE GENOMIC DNA]</scope>
    <source>
        <strain evidence="4">DSM 4125</strain>
    </source>
</reference>
<dbReference type="STRING" id="1028.SAMN05661096_02882"/>
<feature type="domain" description="Glycosyltransferase subfamily 4-like N-terminal" evidence="2">
    <location>
        <begin position="8"/>
        <end position="174"/>
    </location>
</feature>
<dbReference type="EMBL" id="FXAW01000006">
    <property type="protein sequence ID" value="SMG42299.1"/>
    <property type="molecule type" value="Genomic_DNA"/>
</dbReference>
<dbReference type="SUPFAM" id="SSF53756">
    <property type="entry name" value="UDP-Glycosyltransferase/glycogen phosphorylase"/>
    <property type="match status" value="1"/>
</dbReference>
<dbReference type="AlphaFoldDB" id="A0A1X7KNH2"/>